<accession>A0ABU6D3X5</accession>
<name>A0ABU6D3X5_9BACL</name>
<protein>
    <submittedName>
        <fullName evidence="1">Uncharacterized protein</fullName>
    </submittedName>
</protein>
<comment type="caution">
    <text evidence="1">The sequence shown here is derived from an EMBL/GenBank/DDBJ whole genome shotgun (WGS) entry which is preliminary data.</text>
</comment>
<gene>
    <name evidence="1" type="ORF">P5G65_00845</name>
</gene>
<evidence type="ECO:0000313" key="2">
    <source>
        <dbReference type="Proteomes" id="UP001355653"/>
    </source>
</evidence>
<proteinExistence type="predicted"/>
<organism evidence="1 2">
    <name type="scientific">Paenibacillus chondroitinus</name>
    <dbReference type="NCBI Taxonomy" id="59842"/>
    <lineage>
        <taxon>Bacteria</taxon>
        <taxon>Bacillati</taxon>
        <taxon>Bacillota</taxon>
        <taxon>Bacilli</taxon>
        <taxon>Bacillales</taxon>
        <taxon>Paenibacillaceae</taxon>
        <taxon>Paenibacillus</taxon>
    </lineage>
</organism>
<reference evidence="1 2" key="1">
    <citation type="submission" date="2023-03" db="EMBL/GenBank/DDBJ databases">
        <title>Bacillus Genome Sequencing.</title>
        <authorList>
            <person name="Dunlap C."/>
        </authorList>
    </citation>
    <scope>NUCLEOTIDE SEQUENCE [LARGE SCALE GENOMIC DNA]</scope>
    <source>
        <strain evidence="1 2">NRS-1351</strain>
    </source>
</reference>
<dbReference type="RefSeq" id="WP_127453094.1">
    <property type="nucleotide sequence ID" value="NZ_JAROBY010000002.1"/>
</dbReference>
<sequence length="88" mass="9760">MLLVDDFASSSADSSYFQFDRGCSHTGDSLFFAFKMITSRTANDYKCSLYQPISGSFAGGALLIIAGNFRSRYANDVKTNEEDESTWN</sequence>
<evidence type="ECO:0000313" key="1">
    <source>
        <dbReference type="EMBL" id="MEB4792430.1"/>
    </source>
</evidence>
<dbReference type="EMBL" id="JAROBY010000002">
    <property type="protein sequence ID" value="MEB4792430.1"/>
    <property type="molecule type" value="Genomic_DNA"/>
</dbReference>
<keyword evidence="2" id="KW-1185">Reference proteome</keyword>
<dbReference type="Proteomes" id="UP001355653">
    <property type="component" value="Unassembled WGS sequence"/>
</dbReference>